<protein>
    <submittedName>
        <fullName evidence="4">Transcriptional regulator, TetR family</fullName>
    </submittedName>
</protein>
<dbReference type="HOGENOM" id="CLU_069356_38_0_11"/>
<dbReference type="PANTHER" id="PTHR30055:SF209">
    <property type="entry name" value="POSSIBLE TRANSCRIPTIONAL REGULATORY PROTEIN (PROBABLY TETR-FAMILY)"/>
    <property type="match status" value="1"/>
</dbReference>
<dbReference type="GO" id="GO:0000976">
    <property type="term" value="F:transcription cis-regulatory region binding"/>
    <property type="evidence" value="ECO:0007669"/>
    <property type="project" value="TreeGrafter"/>
</dbReference>
<evidence type="ECO:0000256" key="2">
    <source>
        <dbReference type="PROSITE-ProRule" id="PRU00335"/>
    </source>
</evidence>
<dbReference type="SUPFAM" id="SSF46689">
    <property type="entry name" value="Homeodomain-like"/>
    <property type="match status" value="1"/>
</dbReference>
<reference evidence="4 5" key="1">
    <citation type="journal article" date="2010" name="Stand. Genomic Sci.">
        <title>Complete genome sequence of Streptosporangium roseum type strain (NI 9100).</title>
        <authorList>
            <person name="Nolan M."/>
            <person name="Sikorski J."/>
            <person name="Jando M."/>
            <person name="Lucas S."/>
            <person name="Lapidus A."/>
            <person name="Glavina Del Rio T."/>
            <person name="Chen F."/>
            <person name="Tice H."/>
            <person name="Pitluck S."/>
            <person name="Cheng J.F."/>
            <person name="Chertkov O."/>
            <person name="Sims D."/>
            <person name="Meincke L."/>
            <person name="Brettin T."/>
            <person name="Han C."/>
            <person name="Detter J.C."/>
            <person name="Bruce D."/>
            <person name="Goodwin L."/>
            <person name="Land M."/>
            <person name="Hauser L."/>
            <person name="Chang Y.J."/>
            <person name="Jeffries C.D."/>
            <person name="Ivanova N."/>
            <person name="Mavromatis K."/>
            <person name="Mikhailova N."/>
            <person name="Chen A."/>
            <person name="Palaniappan K."/>
            <person name="Chain P."/>
            <person name="Rohde M."/>
            <person name="Goker M."/>
            <person name="Bristow J."/>
            <person name="Eisen J.A."/>
            <person name="Markowitz V."/>
            <person name="Hugenholtz P."/>
            <person name="Kyrpides N.C."/>
            <person name="Klenk H.P."/>
        </authorList>
    </citation>
    <scope>NUCLEOTIDE SEQUENCE [LARGE SCALE GENOMIC DNA]</scope>
    <source>
        <strain evidence="5">ATCC 12428 / DSM 43021 / JCM 3005 / NI 9100</strain>
    </source>
</reference>
<evidence type="ECO:0000313" key="5">
    <source>
        <dbReference type="Proteomes" id="UP000002029"/>
    </source>
</evidence>
<dbReference type="Proteomes" id="UP000002029">
    <property type="component" value="Chromosome"/>
</dbReference>
<dbReference type="RefSeq" id="WP_012892871.1">
    <property type="nucleotide sequence ID" value="NC_013595.1"/>
</dbReference>
<dbReference type="KEGG" id="sro:Sros_6422"/>
<name>D2B0D0_STRRD</name>
<dbReference type="eggNOG" id="COG1309">
    <property type="taxonomic scope" value="Bacteria"/>
</dbReference>
<keyword evidence="5" id="KW-1185">Reference proteome</keyword>
<dbReference type="InterPro" id="IPR009057">
    <property type="entry name" value="Homeodomain-like_sf"/>
</dbReference>
<evidence type="ECO:0000256" key="1">
    <source>
        <dbReference type="ARBA" id="ARBA00023125"/>
    </source>
</evidence>
<dbReference type="InterPro" id="IPR036271">
    <property type="entry name" value="Tet_transcr_reg_TetR-rel_C_sf"/>
</dbReference>
<dbReference type="EMBL" id="CP001814">
    <property type="protein sequence ID" value="ACZ89136.1"/>
    <property type="molecule type" value="Genomic_DNA"/>
</dbReference>
<dbReference type="InterPro" id="IPR001647">
    <property type="entry name" value="HTH_TetR"/>
</dbReference>
<feature type="domain" description="HTH tetR-type" evidence="3">
    <location>
        <begin position="15"/>
        <end position="73"/>
    </location>
</feature>
<dbReference type="SUPFAM" id="SSF48498">
    <property type="entry name" value="Tetracyclin repressor-like, C-terminal domain"/>
    <property type="match status" value="1"/>
</dbReference>
<organism evidence="4 5">
    <name type="scientific">Streptosporangium roseum (strain ATCC 12428 / DSM 43021 / JCM 3005 / KCTC 9067 / NCIMB 10171 / NRRL 2505 / NI 9100)</name>
    <dbReference type="NCBI Taxonomy" id="479432"/>
    <lineage>
        <taxon>Bacteria</taxon>
        <taxon>Bacillati</taxon>
        <taxon>Actinomycetota</taxon>
        <taxon>Actinomycetes</taxon>
        <taxon>Streptosporangiales</taxon>
        <taxon>Streptosporangiaceae</taxon>
        <taxon>Streptosporangium</taxon>
    </lineage>
</organism>
<keyword evidence="1 2" id="KW-0238">DNA-binding</keyword>
<dbReference type="Pfam" id="PF00440">
    <property type="entry name" value="TetR_N"/>
    <property type="match status" value="1"/>
</dbReference>
<dbReference type="GO" id="GO:0003700">
    <property type="term" value="F:DNA-binding transcription factor activity"/>
    <property type="evidence" value="ECO:0007669"/>
    <property type="project" value="TreeGrafter"/>
</dbReference>
<feature type="DNA-binding region" description="H-T-H motif" evidence="2">
    <location>
        <begin position="36"/>
        <end position="55"/>
    </location>
</feature>
<proteinExistence type="predicted"/>
<dbReference type="PROSITE" id="PS50977">
    <property type="entry name" value="HTH_TETR_2"/>
    <property type="match status" value="1"/>
</dbReference>
<gene>
    <name evidence="4" type="ordered locus">Sros_6422</name>
</gene>
<sequence length="216" mass="22803">MDVSDTAATGGARARSNRRRILAVAAQELSRNPQASMDDVARAAGVVRRTLYGHFPSRDALIDGIAQQAAREVTEAFHRGQADADSPDEAMARFTLAVWEVGDRYRLLIALAQRNLTSAGIHELLRPVREKTAELLEIGQRLGVFSGHLPAPVLSYAVESMTLGLLQAVNDGAWENGDAVAATTACLIAAGVPAGRAASVTERIAAARAGARPVSP</sequence>
<dbReference type="InterPro" id="IPR050109">
    <property type="entry name" value="HTH-type_TetR-like_transc_reg"/>
</dbReference>
<evidence type="ECO:0000313" key="4">
    <source>
        <dbReference type="EMBL" id="ACZ89136.1"/>
    </source>
</evidence>
<dbReference type="Gene3D" id="1.10.357.10">
    <property type="entry name" value="Tetracycline Repressor, domain 2"/>
    <property type="match status" value="1"/>
</dbReference>
<dbReference type="STRING" id="479432.Sros_6422"/>
<dbReference type="PANTHER" id="PTHR30055">
    <property type="entry name" value="HTH-TYPE TRANSCRIPTIONAL REGULATOR RUTR"/>
    <property type="match status" value="1"/>
</dbReference>
<evidence type="ECO:0000259" key="3">
    <source>
        <dbReference type="PROSITE" id="PS50977"/>
    </source>
</evidence>
<dbReference type="AlphaFoldDB" id="D2B0D0"/>
<accession>D2B0D0</accession>
<dbReference type="OrthoDB" id="3869819at2"/>